<evidence type="ECO:0000256" key="1">
    <source>
        <dbReference type="SAM" id="SignalP"/>
    </source>
</evidence>
<evidence type="ECO:0000313" key="4">
    <source>
        <dbReference type="Proteomes" id="UP001501169"/>
    </source>
</evidence>
<keyword evidence="1" id="KW-0732">Signal</keyword>
<dbReference type="EMBL" id="BAAAEO010000001">
    <property type="protein sequence ID" value="GAA0544007.1"/>
    <property type="molecule type" value="Genomic_DNA"/>
</dbReference>
<proteinExistence type="predicted"/>
<feature type="chain" id="PRO_5046412005" description="Lipid/polyisoprenoid-binding YceI-like domain-containing protein" evidence="1">
    <location>
        <begin position="18"/>
        <end position="188"/>
    </location>
</feature>
<dbReference type="Pfam" id="PF04264">
    <property type="entry name" value="YceI"/>
    <property type="match status" value="1"/>
</dbReference>
<comment type="caution">
    <text evidence="3">The sequence shown here is derived from an EMBL/GenBank/DDBJ whole genome shotgun (WGS) entry which is preliminary data.</text>
</comment>
<protein>
    <recommendedName>
        <fullName evidence="2">Lipid/polyisoprenoid-binding YceI-like domain-containing protein</fullName>
    </recommendedName>
</protein>
<accession>A0ABN1DI50</accession>
<evidence type="ECO:0000259" key="2">
    <source>
        <dbReference type="SMART" id="SM00867"/>
    </source>
</evidence>
<dbReference type="Proteomes" id="UP001501169">
    <property type="component" value="Unassembled WGS sequence"/>
</dbReference>
<evidence type="ECO:0000313" key="3">
    <source>
        <dbReference type="EMBL" id="GAA0544007.1"/>
    </source>
</evidence>
<reference evidence="3 4" key="1">
    <citation type="journal article" date="2019" name="Int. J. Syst. Evol. Microbiol.">
        <title>The Global Catalogue of Microorganisms (GCM) 10K type strain sequencing project: providing services to taxonomists for standard genome sequencing and annotation.</title>
        <authorList>
            <consortium name="The Broad Institute Genomics Platform"/>
            <consortium name="The Broad Institute Genome Sequencing Center for Infectious Disease"/>
            <person name="Wu L."/>
            <person name="Ma J."/>
        </authorList>
    </citation>
    <scope>NUCLEOTIDE SEQUENCE [LARGE SCALE GENOMIC DNA]</scope>
    <source>
        <strain evidence="3 4">JCM 14331</strain>
    </source>
</reference>
<name>A0ABN1DI50_9GAMM</name>
<dbReference type="PIRSF" id="PIRSF029811">
    <property type="entry name" value="UCP029811"/>
    <property type="match status" value="1"/>
</dbReference>
<dbReference type="Gene3D" id="2.40.128.110">
    <property type="entry name" value="Lipid/polyisoprenoid-binding, YceI-like"/>
    <property type="match status" value="1"/>
</dbReference>
<dbReference type="RefSeq" id="WP_226765293.1">
    <property type="nucleotide sequence ID" value="NZ_BAAAEO010000001.1"/>
</dbReference>
<keyword evidence="4" id="KW-1185">Reference proteome</keyword>
<dbReference type="InterPro" id="IPR027016">
    <property type="entry name" value="UCP029811"/>
</dbReference>
<dbReference type="InterPro" id="IPR036761">
    <property type="entry name" value="TTHA0802/YceI-like_sf"/>
</dbReference>
<dbReference type="SUPFAM" id="SSF101874">
    <property type="entry name" value="YceI-like"/>
    <property type="match status" value="1"/>
</dbReference>
<sequence>MKVLALSLALCAGFANAATWQLDNGQSSLHFVSVKNDLVAETHAFQTLNGSWDEKNVSVTIPVSSMQTNIPIRNDRIWQYVLQAEQFANIQIKAPLTSDSIAALTAGNSVVQDIPLTATIAGQSAVVNAKVRITMLNSSTLQAATEAPVMLDTNQFKLGAGIAKLQELAGLKRIDPMVPVTFSVRLSK</sequence>
<feature type="signal peptide" evidence="1">
    <location>
        <begin position="1"/>
        <end position="17"/>
    </location>
</feature>
<dbReference type="SMART" id="SM00867">
    <property type="entry name" value="YceI"/>
    <property type="match status" value="1"/>
</dbReference>
<feature type="domain" description="Lipid/polyisoprenoid-binding YceI-like" evidence="2">
    <location>
        <begin position="19"/>
        <end position="187"/>
    </location>
</feature>
<organism evidence="3 4">
    <name type="scientific">Rheinheimera aquimaris</name>
    <dbReference type="NCBI Taxonomy" id="412437"/>
    <lineage>
        <taxon>Bacteria</taxon>
        <taxon>Pseudomonadati</taxon>
        <taxon>Pseudomonadota</taxon>
        <taxon>Gammaproteobacteria</taxon>
        <taxon>Chromatiales</taxon>
        <taxon>Chromatiaceae</taxon>
        <taxon>Rheinheimera</taxon>
    </lineage>
</organism>
<dbReference type="InterPro" id="IPR007372">
    <property type="entry name" value="Lipid/polyisoprenoid-bd_YceI"/>
</dbReference>
<gene>
    <name evidence="3" type="ORF">GCM10009098_09550</name>
</gene>